<proteinExistence type="predicted"/>
<dbReference type="RefSeq" id="WP_179909429.1">
    <property type="nucleotide sequence ID" value="NZ_CP058910.1"/>
</dbReference>
<reference evidence="2 3" key="1">
    <citation type="submission" date="2020-07" db="EMBL/GenBank/DDBJ databases">
        <title>Halosimplex pelagicum sp. nov. and Halosimplex rubrum sp. nov., isolated from salted brown alga Laminaria, and emended description of the genus Halosimplex.</title>
        <authorList>
            <person name="Cui H."/>
        </authorList>
    </citation>
    <scope>NUCLEOTIDE SEQUENCE [LARGE SCALE GENOMIC DNA]</scope>
    <source>
        <strain evidence="2 3">R27</strain>
    </source>
</reference>
<keyword evidence="1" id="KW-1133">Transmembrane helix</keyword>
<sequence length="123" mass="12681">MRALRYWPVSIAAGVGVAAVAWEFAGLHLGAVGFGFVYAVGLGLLCRVHFDLKSRVDSWKRPSLWSGAFAGLFTFTTLLVADTAGSDADPTVVILGLVGTAILGTAAGTGIALENLDAADTAR</sequence>
<keyword evidence="3" id="KW-1185">Reference proteome</keyword>
<feature type="transmembrane region" description="Helical" evidence="1">
    <location>
        <begin position="7"/>
        <end position="25"/>
    </location>
</feature>
<evidence type="ECO:0000313" key="3">
    <source>
        <dbReference type="Proteomes" id="UP000509667"/>
    </source>
</evidence>
<feature type="transmembrane region" description="Helical" evidence="1">
    <location>
        <begin position="31"/>
        <end position="50"/>
    </location>
</feature>
<name>A0A7D5P6B2_9EURY</name>
<keyword evidence="1" id="KW-0812">Transmembrane</keyword>
<dbReference type="Proteomes" id="UP000509667">
    <property type="component" value="Chromosome"/>
</dbReference>
<organism evidence="2 3">
    <name type="scientific">Halosimplex rubrum</name>
    <dbReference type="NCBI Taxonomy" id="869889"/>
    <lineage>
        <taxon>Archaea</taxon>
        <taxon>Methanobacteriati</taxon>
        <taxon>Methanobacteriota</taxon>
        <taxon>Stenosarchaea group</taxon>
        <taxon>Halobacteria</taxon>
        <taxon>Halobacteriales</taxon>
        <taxon>Haloarculaceae</taxon>
        <taxon>Halosimplex</taxon>
    </lineage>
</organism>
<gene>
    <name evidence="2" type="ORF">HZS55_20710</name>
</gene>
<dbReference type="OrthoDB" id="240118at2157"/>
<dbReference type="GeneID" id="56080339"/>
<accession>A0A7D5P6B2</accession>
<feature type="transmembrane region" description="Helical" evidence="1">
    <location>
        <begin position="93"/>
        <end position="113"/>
    </location>
</feature>
<feature type="transmembrane region" description="Helical" evidence="1">
    <location>
        <begin position="62"/>
        <end position="81"/>
    </location>
</feature>
<dbReference type="EMBL" id="CP058910">
    <property type="protein sequence ID" value="QLH79564.1"/>
    <property type="molecule type" value="Genomic_DNA"/>
</dbReference>
<evidence type="ECO:0000256" key="1">
    <source>
        <dbReference type="SAM" id="Phobius"/>
    </source>
</evidence>
<evidence type="ECO:0000313" key="2">
    <source>
        <dbReference type="EMBL" id="QLH79564.1"/>
    </source>
</evidence>
<dbReference type="AlphaFoldDB" id="A0A7D5P6B2"/>
<protein>
    <submittedName>
        <fullName evidence="2">Uncharacterized protein</fullName>
    </submittedName>
</protein>
<keyword evidence="1" id="KW-0472">Membrane</keyword>
<dbReference type="KEGG" id="hrr:HZS55_20710"/>